<dbReference type="NCBIfam" id="TIGR01048">
    <property type="entry name" value="lysA"/>
    <property type="match status" value="1"/>
</dbReference>
<comment type="function">
    <text evidence="5">Specifically catalyzes the decarboxylation of meso-diaminopimelate (meso-DAP) to L-lysine.</text>
</comment>
<evidence type="ECO:0000256" key="2">
    <source>
        <dbReference type="ARBA" id="ARBA00022793"/>
    </source>
</evidence>
<name>A0ABU5TL34_9CYAN</name>
<dbReference type="GO" id="GO:0008836">
    <property type="term" value="F:diaminopimelate decarboxylase activity"/>
    <property type="evidence" value="ECO:0007669"/>
    <property type="project" value="UniProtKB-EC"/>
</dbReference>
<comment type="subunit">
    <text evidence="5">Homodimer.</text>
</comment>
<dbReference type="RefSeq" id="WP_323262330.1">
    <property type="nucleotide sequence ID" value="NZ_JAYGIE010000081.1"/>
</dbReference>
<dbReference type="InterPro" id="IPR009006">
    <property type="entry name" value="Ala_racemase/Decarboxylase_C"/>
</dbReference>
<dbReference type="InterPro" id="IPR002986">
    <property type="entry name" value="DAP_deCOOHase_LysA"/>
</dbReference>
<dbReference type="EC" id="4.1.1.20" evidence="5 6"/>
<dbReference type="PANTHER" id="PTHR43727">
    <property type="entry name" value="DIAMINOPIMELATE DECARBOXYLASE"/>
    <property type="match status" value="1"/>
</dbReference>
<dbReference type="EMBL" id="JAYGIE010000081">
    <property type="protein sequence ID" value="MEA5478974.1"/>
    <property type="molecule type" value="Genomic_DNA"/>
</dbReference>
<feature type="binding site" evidence="5">
    <location>
        <position position="371"/>
    </location>
    <ligand>
        <name>substrate</name>
    </ligand>
</feature>
<feature type="binding site" evidence="5">
    <location>
        <position position="399"/>
    </location>
    <ligand>
        <name>substrate</name>
    </ligand>
</feature>
<evidence type="ECO:0000256" key="3">
    <source>
        <dbReference type="ARBA" id="ARBA00022898"/>
    </source>
</evidence>
<comment type="caution">
    <text evidence="10">The sequence shown here is derived from an EMBL/GenBank/DDBJ whole genome shotgun (WGS) entry which is preliminary data.</text>
</comment>
<dbReference type="InterPro" id="IPR022644">
    <property type="entry name" value="De-COase2_N"/>
</dbReference>
<feature type="domain" description="Orn/DAP/Arg decarboxylase 2 C-terminal" evidence="8">
    <location>
        <begin position="336"/>
        <end position="425"/>
    </location>
</feature>
<comment type="cofactor">
    <cofactor evidence="1 5 7">
        <name>pyridoxal 5'-phosphate</name>
        <dbReference type="ChEBI" id="CHEBI:597326"/>
    </cofactor>
</comment>
<dbReference type="InterPro" id="IPR000183">
    <property type="entry name" value="Orn/DAP/Arg_de-COase"/>
</dbReference>
<evidence type="ECO:0000256" key="6">
    <source>
        <dbReference type="NCBIfam" id="TIGR01048"/>
    </source>
</evidence>
<evidence type="ECO:0000313" key="10">
    <source>
        <dbReference type="EMBL" id="MEA5478974.1"/>
    </source>
</evidence>
<evidence type="ECO:0000256" key="1">
    <source>
        <dbReference type="ARBA" id="ARBA00001933"/>
    </source>
</evidence>
<dbReference type="SUPFAM" id="SSF51419">
    <property type="entry name" value="PLP-binding barrel"/>
    <property type="match status" value="1"/>
</dbReference>
<keyword evidence="4 5" id="KW-0456">Lyase</keyword>
<evidence type="ECO:0000313" key="11">
    <source>
        <dbReference type="Proteomes" id="UP001301388"/>
    </source>
</evidence>
<feature type="binding site" evidence="5">
    <location>
        <position position="285"/>
    </location>
    <ligand>
        <name>pyridoxal 5'-phosphate</name>
        <dbReference type="ChEBI" id="CHEBI:597326"/>
    </ligand>
</feature>
<dbReference type="HAMAP" id="MF_02120">
    <property type="entry name" value="LysA"/>
    <property type="match status" value="1"/>
</dbReference>
<dbReference type="Gene3D" id="2.40.37.10">
    <property type="entry name" value="Lyase, Ornithine Decarboxylase, Chain A, domain 1"/>
    <property type="match status" value="1"/>
</dbReference>
<dbReference type="Pfam" id="PF00278">
    <property type="entry name" value="Orn_DAP_Arg_deC"/>
    <property type="match status" value="1"/>
</dbReference>
<dbReference type="Proteomes" id="UP001301388">
    <property type="component" value="Unassembled WGS sequence"/>
</dbReference>
<dbReference type="Gene3D" id="3.20.20.10">
    <property type="entry name" value="Alanine racemase"/>
    <property type="match status" value="1"/>
</dbReference>
<keyword evidence="5" id="KW-0028">Amino-acid biosynthesis</keyword>
<feature type="binding site" evidence="5">
    <location>
        <position position="427"/>
    </location>
    <ligand>
        <name>pyridoxal 5'-phosphate</name>
        <dbReference type="ChEBI" id="CHEBI:597326"/>
    </ligand>
</feature>
<proteinExistence type="inferred from homology"/>
<dbReference type="InterPro" id="IPR022643">
    <property type="entry name" value="De-COase2_C"/>
</dbReference>
<organism evidence="10 11">
    <name type="scientific">Pseudanabaena galeata UHCC 0370</name>
    <dbReference type="NCBI Taxonomy" id="3110310"/>
    <lineage>
        <taxon>Bacteria</taxon>
        <taxon>Bacillati</taxon>
        <taxon>Cyanobacteriota</taxon>
        <taxon>Cyanophyceae</taxon>
        <taxon>Pseudanabaenales</taxon>
        <taxon>Pseudanabaenaceae</taxon>
        <taxon>Pseudanabaena</taxon>
    </lineage>
</organism>
<dbReference type="PRINTS" id="PR01179">
    <property type="entry name" value="ODADCRBXLASE"/>
</dbReference>
<feature type="modified residue" description="N6-(pyridoxal phosphate)lysine" evidence="5">
    <location>
        <position position="102"/>
    </location>
</feature>
<feature type="binding site" evidence="5">
    <location>
        <position position="367"/>
    </location>
    <ligand>
        <name>substrate</name>
    </ligand>
</feature>
<dbReference type="PANTHER" id="PTHR43727:SF2">
    <property type="entry name" value="GROUP IV DECARBOXYLASE"/>
    <property type="match status" value="1"/>
</dbReference>
<comment type="similarity">
    <text evidence="5">Belongs to the Orn/Lys/Arg decarboxylase class-II family. LysA subfamily.</text>
</comment>
<feature type="domain" description="Orn/DAP/Arg decarboxylase 2 N-terminal" evidence="9">
    <location>
        <begin position="77"/>
        <end position="333"/>
    </location>
</feature>
<keyword evidence="5 7" id="KW-0457">Lysine biosynthesis</keyword>
<comment type="pathway">
    <text evidence="5 7">Amino-acid biosynthesis; L-lysine biosynthesis via DAP pathway; L-lysine from DL-2,6-diaminopimelate: step 1/1.</text>
</comment>
<keyword evidence="2 5" id="KW-0210">Decarboxylase</keyword>
<accession>A0ABU5TL34</accession>
<evidence type="ECO:0000259" key="9">
    <source>
        <dbReference type="Pfam" id="PF02784"/>
    </source>
</evidence>
<dbReference type="Pfam" id="PF02784">
    <property type="entry name" value="Orn_Arg_deC_N"/>
    <property type="match status" value="1"/>
</dbReference>
<protein>
    <recommendedName>
        <fullName evidence="5 6">Diaminopimelate decarboxylase</fullName>
        <shortName evidence="5">DAP decarboxylase</shortName>
        <shortName evidence="5">DAPDC</shortName>
        <ecNumber evidence="5 6">4.1.1.20</ecNumber>
    </recommendedName>
</protein>
<dbReference type="PRINTS" id="PR01181">
    <property type="entry name" value="DAPDCRBXLASE"/>
</dbReference>
<dbReference type="SUPFAM" id="SSF50621">
    <property type="entry name" value="Alanine racemase C-terminal domain-like"/>
    <property type="match status" value="1"/>
</dbReference>
<evidence type="ECO:0000259" key="8">
    <source>
        <dbReference type="Pfam" id="PF00278"/>
    </source>
</evidence>
<dbReference type="InterPro" id="IPR029066">
    <property type="entry name" value="PLP-binding_barrel"/>
</dbReference>
<feature type="binding site" evidence="5">
    <location>
        <position position="427"/>
    </location>
    <ligand>
        <name>substrate</name>
    </ligand>
</feature>
<evidence type="ECO:0000256" key="5">
    <source>
        <dbReference type="HAMAP-Rule" id="MF_02120"/>
    </source>
</evidence>
<comment type="catalytic activity">
    <reaction evidence="5 7">
        <text>meso-2,6-diaminopimelate + H(+) = L-lysine + CO2</text>
        <dbReference type="Rhea" id="RHEA:15101"/>
        <dbReference type="ChEBI" id="CHEBI:15378"/>
        <dbReference type="ChEBI" id="CHEBI:16526"/>
        <dbReference type="ChEBI" id="CHEBI:32551"/>
        <dbReference type="ChEBI" id="CHEBI:57791"/>
        <dbReference type="EC" id="4.1.1.20"/>
    </reaction>
</comment>
<feature type="binding site" evidence="5">
    <location>
        <begin position="327"/>
        <end position="330"/>
    </location>
    <ligand>
        <name>pyridoxal 5'-phosphate</name>
        <dbReference type="ChEBI" id="CHEBI:597326"/>
    </ligand>
</feature>
<keyword evidence="3 5" id="KW-0663">Pyridoxal phosphate</keyword>
<feature type="binding site" evidence="5">
    <location>
        <position position="330"/>
    </location>
    <ligand>
        <name>substrate</name>
    </ligand>
</feature>
<sequence>MTTVLPSLRQETNSTIQPNSLQNKTSSLDSLSPNQQLLPLTAIVNSKDHLEIGGCDVVDLVSQYGSPLYILDEVSLRTACQQYRDAFAKHYQGQAQVLYASKAWSCLAVCAIVGSEGLGIDVVSAGEILTALRAGVSPSLIYFHGNNKSADELSYALESGCTIVVDNWHELKTLAHLAQEQSLEVSFNAPRIMLRLTPGIECHTHEYIQTGHIDSKFGFDPNEIEAVFAFVAESSLNCVGIHAHIGSQIFELQPHQDIGGVMVQWFKLAGDKYGLKFSELNIGGGLGIRYVESDDPPSIEDWIKTVSAGVTDAFATAGLALPKLLCEPGRSLVGATCVTAYTIGGSKTVPDIRTYITVDGGMSDNPRPITYQSKYRAVVANQMSSSLSQTVTIAGKHCESGDILIKDIQLPETKAGDILVVFGTGAYNYSMASNYNRLPKPAAVVVGSGESSLIIKRETREDLLRQDCLPERLHQFTKV</sequence>
<gene>
    <name evidence="5 10" type="primary">lysA</name>
    <name evidence="10" type="ORF">VB774_15215</name>
</gene>
<reference evidence="10 11" key="1">
    <citation type="submission" date="2023-12" db="EMBL/GenBank/DDBJ databases">
        <title>Baltic Sea Cyanobacteria.</title>
        <authorList>
            <person name="Delbaje E."/>
            <person name="Fewer D.P."/>
            <person name="Shishido T.K."/>
        </authorList>
    </citation>
    <scope>NUCLEOTIDE SEQUENCE [LARGE SCALE GENOMIC DNA]</scope>
    <source>
        <strain evidence="10 11">UHCC 0370</strain>
    </source>
</reference>
<evidence type="ECO:0000256" key="7">
    <source>
        <dbReference type="RuleBase" id="RU003738"/>
    </source>
</evidence>
<evidence type="ECO:0000256" key="4">
    <source>
        <dbReference type="ARBA" id="ARBA00023239"/>
    </source>
</evidence>
<keyword evidence="11" id="KW-1185">Reference proteome</keyword>
<dbReference type="CDD" id="cd06828">
    <property type="entry name" value="PLPDE_III_DapDC"/>
    <property type="match status" value="1"/>
</dbReference>